<dbReference type="GO" id="GO:0008483">
    <property type="term" value="F:transaminase activity"/>
    <property type="evidence" value="ECO:0007669"/>
    <property type="project" value="UniProtKB-KW"/>
</dbReference>
<dbReference type="InterPro" id="IPR045088">
    <property type="entry name" value="ALAT1/2-like"/>
</dbReference>
<dbReference type="InterPro" id="IPR015424">
    <property type="entry name" value="PyrdxlP-dep_Trfase"/>
</dbReference>
<keyword evidence="3" id="KW-0032">Aminotransferase</keyword>
<accession>A0A7S1FDY0</accession>
<dbReference type="AlphaFoldDB" id="A0A7S1FDY0"/>
<dbReference type="Gene3D" id="3.40.640.10">
    <property type="entry name" value="Type I PLP-dependent aspartate aminotransferase-like (Major domain)"/>
    <property type="match status" value="1"/>
</dbReference>
<dbReference type="PANTHER" id="PTHR11751:SF29">
    <property type="entry name" value="ALANINE TRANSAMINASE"/>
    <property type="match status" value="1"/>
</dbReference>
<gene>
    <name evidence="8" type="ORF">NSCI0253_LOCUS34327</name>
</gene>
<proteinExistence type="inferred from homology"/>
<dbReference type="Gene3D" id="1.10.287.1970">
    <property type="match status" value="1"/>
</dbReference>
<evidence type="ECO:0000256" key="3">
    <source>
        <dbReference type="ARBA" id="ARBA00022576"/>
    </source>
</evidence>
<reference evidence="8" key="1">
    <citation type="submission" date="2021-01" db="EMBL/GenBank/DDBJ databases">
        <authorList>
            <person name="Corre E."/>
            <person name="Pelletier E."/>
            <person name="Niang G."/>
            <person name="Scheremetjew M."/>
            <person name="Finn R."/>
            <person name="Kale V."/>
            <person name="Holt S."/>
            <person name="Cochrane G."/>
            <person name="Meng A."/>
            <person name="Brown T."/>
            <person name="Cohen L."/>
        </authorList>
    </citation>
    <scope>NUCLEOTIDE SEQUENCE</scope>
</reference>
<keyword evidence="4" id="KW-0808">Transferase</keyword>
<dbReference type="InterPro" id="IPR015421">
    <property type="entry name" value="PyrdxlP-dep_Trfase_major"/>
</dbReference>
<organism evidence="8">
    <name type="scientific">Noctiluca scintillans</name>
    <name type="common">Sea sparkle</name>
    <name type="synonym">Red tide dinoflagellate</name>
    <dbReference type="NCBI Taxonomy" id="2966"/>
    <lineage>
        <taxon>Eukaryota</taxon>
        <taxon>Sar</taxon>
        <taxon>Alveolata</taxon>
        <taxon>Dinophyceae</taxon>
        <taxon>Noctilucales</taxon>
        <taxon>Noctilucaceae</taxon>
        <taxon>Noctiluca</taxon>
    </lineage>
</organism>
<dbReference type="FunFam" id="1.10.287.1970:FF:000001">
    <property type="entry name" value="Alanine aminotransferase 2"/>
    <property type="match status" value="1"/>
</dbReference>
<comment type="subunit">
    <text evidence="2">Homodimer.</text>
</comment>
<dbReference type="EMBL" id="HBFQ01048069">
    <property type="protein sequence ID" value="CAD8859973.1"/>
    <property type="molecule type" value="Transcribed_RNA"/>
</dbReference>
<dbReference type="InterPro" id="IPR015422">
    <property type="entry name" value="PyrdxlP-dep_Trfase_small"/>
</dbReference>
<evidence type="ECO:0000256" key="5">
    <source>
        <dbReference type="ARBA" id="ARBA00022898"/>
    </source>
</evidence>
<dbReference type="CDD" id="cd00609">
    <property type="entry name" value="AAT_like"/>
    <property type="match status" value="1"/>
</dbReference>
<sequence>MAQSVGQHCDRRTLLMKSQDTGVAELPENGKPRRMTVNDLDQHLVNMKYAVRGAVVAKAAEMQRRLDAGEKLGFEKIIPCNIGNPHAVQQKPITFYRQVAACCAYPALCADGVSVMPEDVKRRAREYLDSTGGNGIGAYTSSTGLKLVREQIAAFIERRDGFPADSEAIELHTGASEGVKRVIQAIVSAETDVVMIPKPQYPLYSAALTMFGGTAQYYECSEDMDWSVTREEMDRSYRECSGNTNFVRAVAVINPGNPTGHVLSLEEVKMFITFARDKNLLILADEVYQTNVYEDGKEFHSFKKVLRTLQKEDNSYNSVQLMSFHSTSKGIIGECGLRGGYTEFVGMSPSVIDLFVKVASTSLSSNTLGQIMCGLMVTPPKEGEPSYDLFREETEGIFEGMKDRAKLLTEGLNSIPGISTRQIQGAMYAFAQVEIPAQALALAASRGMKGDEYWCLELVEKTGIVCVPGTGFGQKDGTSHFRITILPPTPMLVDMLQRLREFQENFMKQ</sequence>
<evidence type="ECO:0000313" key="8">
    <source>
        <dbReference type="EMBL" id="CAD8859973.1"/>
    </source>
</evidence>
<keyword evidence="5" id="KW-0663">Pyridoxal phosphate</keyword>
<evidence type="ECO:0000256" key="4">
    <source>
        <dbReference type="ARBA" id="ARBA00022679"/>
    </source>
</evidence>
<dbReference type="FunFam" id="3.90.1150.10:FF:000151">
    <property type="entry name" value="Alanine aminotransferase 2"/>
    <property type="match status" value="1"/>
</dbReference>
<evidence type="ECO:0000259" key="7">
    <source>
        <dbReference type="Pfam" id="PF00155"/>
    </source>
</evidence>
<dbReference type="InterPro" id="IPR004839">
    <property type="entry name" value="Aminotransferase_I/II_large"/>
</dbReference>
<dbReference type="PANTHER" id="PTHR11751">
    <property type="entry name" value="ALANINE AMINOTRANSFERASE"/>
    <property type="match status" value="1"/>
</dbReference>
<dbReference type="GO" id="GO:0042853">
    <property type="term" value="P:L-alanine catabolic process"/>
    <property type="evidence" value="ECO:0007669"/>
    <property type="project" value="UniProtKB-UniPathway"/>
</dbReference>
<comment type="cofactor">
    <cofactor evidence="1">
        <name>pyridoxal 5'-phosphate</name>
        <dbReference type="ChEBI" id="CHEBI:597326"/>
    </cofactor>
</comment>
<dbReference type="FunFam" id="3.40.640.10:FF:000012">
    <property type="entry name" value="alanine aminotransferase 2"/>
    <property type="match status" value="1"/>
</dbReference>
<dbReference type="Pfam" id="PF00155">
    <property type="entry name" value="Aminotran_1_2"/>
    <property type="match status" value="1"/>
</dbReference>
<evidence type="ECO:0000256" key="1">
    <source>
        <dbReference type="ARBA" id="ARBA00001933"/>
    </source>
</evidence>
<dbReference type="SUPFAM" id="SSF53383">
    <property type="entry name" value="PLP-dependent transferases"/>
    <property type="match status" value="1"/>
</dbReference>
<dbReference type="UniPathway" id="UPA00528">
    <property type="reaction ID" value="UER00586"/>
</dbReference>
<comment type="similarity">
    <text evidence="6">Belongs to the class-I pyridoxal-phosphate-dependent aminotransferase family. Alanine aminotransferase subfamily.</text>
</comment>
<dbReference type="GO" id="GO:0030170">
    <property type="term" value="F:pyridoxal phosphate binding"/>
    <property type="evidence" value="ECO:0007669"/>
    <property type="project" value="InterPro"/>
</dbReference>
<protein>
    <recommendedName>
        <fullName evidence="7">Aminotransferase class I/classII large domain-containing protein</fullName>
    </recommendedName>
</protein>
<dbReference type="Gene3D" id="3.90.1150.10">
    <property type="entry name" value="Aspartate Aminotransferase, domain 1"/>
    <property type="match status" value="1"/>
</dbReference>
<feature type="domain" description="Aminotransferase class I/classII large" evidence="7">
    <location>
        <begin position="116"/>
        <end position="485"/>
    </location>
</feature>
<evidence type="ECO:0000256" key="2">
    <source>
        <dbReference type="ARBA" id="ARBA00011738"/>
    </source>
</evidence>
<name>A0A7S1FDY0_NOCSC</name>
<evidence type="ECO:0000256" key="6">
    <source>
        <dbReference type="ARBA" id="ARBA00025785"/>
    </source>
</evidence>